<evidence type="ECO:0000256" key="11">
    <source>
        <dbReference type="ARBA" id="ARBA00023125"/>
    </source>
</evidence>
<dbReference type="PANTHER" id="PTHR42862:SF1">
    <property type="entry name" value="DELTA-1-PYRROLINE-5-CARBOXYLATE DEHYDROGENASE 2, ISOFORM A-RELATED"/>
    <property type="match status" value="1"/>
</dbReference>
<dbReference type="GO" id="GO:0009898">
    <property type="term" value="C:cytoplasmic side of plasma membrane"/>
    <property type="evidence" value="ECO:0007669"/>
    <property type="project" value="TreeGrafter"/>
</dbReference>
<dbReference type="SUPFAM" id="SSF53720">
    <property type="entry name" value="ALDH-like"/>
    <property type="match status" value="2"/>
</dbReference>
<evidence type="ECO:0000259" key="21">
    <source>
        <dbReference type="Pfam" id="PF01619"/>
    </source>
</evidence>
<comment type="cofactor">
    <cofactor evidence="1 18">
        <name>FAD</name>
        <dbReference type="ChEBI" id="CHEBI:57692"/>
    </cofactor>
</comment>
<dbReference type="PROSITE" id="PS00070">
    <property type="entry name" value="ALDEHYDE_DEHYDR_CYS"/>
    <property type="match status" value="1"/>
</dbReference>
<keyword evidence="13" id="KW-0511">Multifunctional enzyme</keyword>
<keyword evidence="12 18" id="KW-0804">Transcription</keyword>
<feature type="active site" evidence="19">
    <location>
        <position position="814"/>
    </location>
</feature>
<evidence type="ECO:0000256" key="19">
    <source>
        <dbReference type="PIRSR" id="PIRSR000197-1"/>
    </source>
</evidence>
<comment type="similarity">
    <text evidence="17 18">In the C-terminal section; belongs to the aldehyde dehydrogenase family.</text>
</comment>
<dbReference type="InterPro" id="IPR050485">
    <property type="entry name" value="Proline_metab_enzyme"/>
</dbReference>
<comment type="pathway">
    <text evidence="3 18">Amino-acid degradation; L-proline degradation into L-glutamate; L-glutamate from L-proline: step 2/2.</text>
</comment>
<keyword evidence="10 18" id="KW-0642">Proline metabolism</keyword>
<feature type="domain" description="Aldehyde dehydrogenase" evidence="20">
    <location>
        <begin position="561"/>
        <end position="1010"/>
    </location>
</feature>
<dbReference type="GO" id="GO:0003842">
    <property type="term" value="F:L-glutamate gamma-semialdehyde dehydrogenase activity"/>
    <property type="evidence" value="ECO:0007669"/>
    <property type="project" value="UniProtKB-UniRule"/>
</dbReference>
<evidence type="ECO:0000259" key="20">
    <source>
        <dbReference type="Pfam" id="PF00171"/>
    </source>
</evidence>
<dbReference type="InterPro" id="IPR029041">
    <property type="entry name" value="FAD-linked_oxidoreductase-like"/>
</dbReference>
<sequence length="1270" mass="138826">MLFTGSLTAESTIRQTIRDHYRADENEVLANLLPIAEISVDAKSRAWDYARQLVVNIRKDQIGKGGVDALLNEFSLSTEEGVVLMCLAEALLRVPDKATADSLIRDKLAEGDWSSHIGNSDSLFVNASSWGLLLTGKLVNYSDQKKTQQFGLLKKTVGRLGEPVIRKAVRYAMKIMGTQFVMGHTIGGAIERAKETEAKGYTYSYDMLGEGARTMADADRYFDAYMTAIDAIGSAANNKGPQRSPGISIKLSAIHPRYEFSHRDRVIDELIPRLKKLALAAKAYDIGFTVDAEEADRLDISLDIIEAVFADKDLDGWNGFGIAVQAYQKRGLFVVEWVRELTQKVGRQMMVRLVKGAYWDSEIKLSQEEGFEDFPVFSRKPSTDVSYQACAKKLLEYRDTIYPQFATHNAYTVATILEMADNLQGFEFQRLHGMGESLFDQVVNGKKVPCRVYAPVGEHSDLLAYLVRRLLENGANSSFVNNIVDDNIPVESLLTDPVEVVQGWQNKYNPQIPQSIELYGEERLNSKGIDLTDIDQVTVMRDNMDKWFETTQAIAAVDGAEPVTNPANHNEVLGYIEHANEQQMTDIVERAHNAFASWSTTSVERRSEVLLKTADLLEQHRDELIAMCTKEAGKTAPDGVAEVREAVDFCRYYAARAKTLLADGTLESRGVVLCISPWNFPLAIFLGQVSAAIVAGNTVVAKPAEQTSLVALRTIELMQQAGLPASVVEPVIARGSKVGATIVPDERVQAIMFTGSTETGTWISQKLAERSGDPVPLIAETGGQNCMVVDSTALPEQVVDDVVASGFQSAGQRCSALRVLFLQEDVADKVITMIKGAMQELHVGDPALLTTDVGPVIDKRALNALNEHVDYLNSRGTLHYACKAPELAANIKEDDHNFFVPRLYEISDLSVLKKEVFGPVVHVIRYKASELENVIDQINGTGFGLTMGIHTRIEDKAKYLAARSRAGNVYVNRNMIGAVVGVQPFGGRGLSGTGPKAGGPMYLTRLVKEKAATVDVAMTAEQSTALNNTFEQGKSTVSEVASALANVKRKELEWSFTSLNDRVSYLRQLLAQLASNKVALKQEVSLAQTLTDARAQLIFAEKTLAKPTELPGPTGESNILYLESRGTVATLRCTDTSFNFWLISTISALAAGNCVVAVVDEQYLSETQSIAALLEYIGLPQGVFTVAKLGHLPAVLNHTFLAGAVVDNQSPLKKFVGETIAARSGAILPLITAYTNKSLFHRMVTEKTITIDTTAAGGNASLMTMESNVG</sequence>
<dbReference type="InterPro" id="IPR016161">
    <property type="entry name" value="Ald_DH/histidinol_DH"/>
</dbReference>
<dbReference type="Gene3D" id="1.20.5.550">
    <property type="entry name" value="Single Helix bin"/>
    <property type="match status" value="1"/>
</dbReference>
<evidence type="ECO:0000256" key="18">
    <source>
        <dbReference type="PIRNR" id="PIRNR000197"/>
    </source>
</evidence>
<feature type="domain" description="Proline utilization A proline dehydrogenase N-terminal" evidence="23">
    <location>
        <begin position="11"/>
        <end position="58"/>
    </location>
</feature>
<keyword evidence="7 18" id="KW-0560">Oxidoreductase</keyword>
<dbReference type="Gene3D" id="3.40.309.10">
    <property type="entry name" value="Aldehyde Dehydrogenase, Chain A, domain 2"/>
    <property type="match status" value="1"/>
</dbReference>
<dbReference type="Pfam" id="PF00171">
    <property type="entry name" value="Aldedh"/>
    <property type="match status" value="2"/>
</dbReference>
<dbReference type="PANTHER" id="PTHR42862">
    <property type="entry name" value="DELTA-1-PYRROLINE-5-CARBOXYLATE DEHYDROGENASE 1, ISOFORM A-RELATED"/>
    <property type="match status" value="1"/>
</dbReference>
<dbReference type="Pfam" id="PF01619">
    <property type="entry name" value="Pro_dh"/>
    <property type="match status" value="1"/>
</dbReference>
<keyword evidence="6 18" id="KW-0274">FAD</keyword>
<dbReference type="InterPro" id="IPR024089">
    <property type="entry name" value="PRODH_PutA_dom_I/II"/>
</dbReference>
<dbReference type="FunFam" id="3.20.20.220:FF:000004">
    <property type="entry name" value="Bifunctional protein PutA"/>
    <property type="match status" value="1"/>
</dbReference>
<feature type="domain" description="Proline dehydrogenase" evidence="21">
    <location>
        <begin position="189"/>
        <end position="481"/>
    </location>
</feature>
<dbReference type="EC" id="1.2.1.88" evidence="18"/>
<keyword evidence="25" id="KW-1185">Reference proteome</keyword>
<evidence type="ECO:0000259" key="22">
    <source>
        <dbReference type="Pfam" id="PF14850"/>
    </source>
</evidence>
<dbReference type="InterPro" id="IPR015590">
    <property type="entry name" value="Aldehyde_DH_dom"/>
</dbReference>
<evidence type="ECO:0000313" key="24">
    <source>
        <dbReference type="EMBL" id="NMP31859.1"/>
    </source>
</evidence>
<keyword evidence="11 18" id="KW-0238">DNA-binding</keyword>
<evidence type="ECO:0000256" key="5">
    <source>
        <dbReference type="ARBA" id="ARBA00022630"/>
    </source>
</evidence>
<dbReference type="InterPro" id="IPR024082">
    <property type="entry name" value="PRODH_PutA_dom_II"/>
</dbReference>
<organism evidence="24 25">
    <name type="scientific">Thalassotalea algicola</name>
    <dbReference type="NCBI Taxonomy" id="2716224"/>
    <lineage>
        <taxon>Bacteria</taxon>
        <taxon>Pseudomonadati</taxon>
        <taxon>Pseudomonadota</taxon>
        <taxon>Gammaproteobacteria</taxon>
        <taxon>Alteromonadales</taxon>
        <taxon>Colwelliaceae</taxon>
        <taxon>Thalassotalea</taxon>
    </lineage>
</organism>
<dbReference type="FunFam" id="3.40.309.10:FF:000005">
    <property type="entry name" value="1-pyrroline-5-carboxylate dehydrogenase 1"/>
    <property type="match status" value="1"/>
</dbReference>
<dbReference type="InterPro" id="IPR005933">
    <property type="entry name" value="PutA_C"/>
</dbReference>
<dbReference type="Gene3D" id="1.20.5.460">
    <property type="entry name" value="Single helix bin"/>
    <property type="match status" value="1"/>
</dbReference>
<dbReference type="NCBIfam" id="TIGR01238">
    <property type="entry name" value="D1pyr5carbox3"/>
    <property type="match status" value="1"/>
</dbReference>
<reference evidence="24 25" key="1">
    <citation type="submission" date="2020-04" db="EMBL/GenBank/DDBJ databases">
        <title>Thalassotalea sp. M1531, isolated from the surface of marine red alga.</title>
        <authorList>
            <person name="Pang L."/>
            <person name="Lu D.-C."/>
        </authorList>
    </citation>
    <scope>NUCLEOTIDE SEQUENCE [LARGE SCALE GENOMIC DNA]</scope>
    <source>
        <strain evidence="24 25">M1531</strain>
    </source>
</reference>
<evidence type="ECO:0000256" key="6">
    <source>
        <dbReference type="ARBA" id="ARBA00022827"/>
    </source>
</evidence>
<comment type="catalytic activity">
    <reaction evidence="15 18">
        <text>L-proline + a quinone = (S)-1-pyrroline-5-carboxylate + a quinol + H(+)</text>
        <dbReference type="Rhea" id="RHEA:23784"/>
        <dbReference type="ChEBI" id="CHEBI:15378"/>
        <dbReference type="ChEBI" id="CHEBI:17388"/>
        <dbReference type="ChEBI" id="CHEBI:24646"/>
        <dbReference type="ChEBI" id="CHEBI:60039"/>
        <dbReference type="ChEBI" id="CHEBI:132124"/>
        <dbReference type="EC" id="1.5.5.2"/>
    </reaction>
</comment>
<evidence type="ECO:0000256" key="15">
    <source>
        <dbReference type="ARBA" id="ARBA00048779"/>
    </source>
</evidence>
<dbReference type="PIRSF" id="PIRSF000197">
    <property type="entry name" value="Bifunct_PutA"/>
    <property type="match status" value="1"/>
</dbReference>
<comment type="similarity">
    <text evidence="16 18">In the N-terminal section; belongs to the proline dehydrogenase family.</text>
</comment>
<feature type="domain" description="Aldehyde dehydrogenase" evidence="20">
    <location>
        <begin position="1034"/>
        <end position="1186"/>
    </location>
</feature>
<dbReference type="Proteomes" id="UP000568664">
    <property type="component" value="Unassembled WGS sequence"/>
</dbReference>
<keyword evidence="5 18" id="KW-0285">Flavoprotein</keyword>
<dbReference type="SUPFAM" id="SSF51730">
    <property type="entry name" value="FAD-linked oxidoreductase"/>
    <property type="match status" value="1"/>
</dbReference>
<keyword evidence="8 18" id="KW-0805">Transcription regulation</keyword>
<accession>A0A7Y0LCX0</accession>
<evidence type="ECO:0000259" key="23">
    <source>
        <dbReference type="Pfam" id="PF18327"/>
    </source>
</evidence>
<protein>
    <recommendedName>
        <fullName evidence="18">Bifunctional protein PutA</fullName>
    </recommendedName>
    <domain>
        <recommendedName>
            <fullName evidence="18">Proline dehydrogenase</fullName>
            <ecNumber evidence="18">1.5.5.2</ecNumber>
        </recommendedName>
        <alternativeName>
            <fullName evidence="18">Proline oxidase</fullName>
        </alternativeName>
    </domain>
    <domain>
        <recommendedName>
            <fullName evidence="18">Delta-1-pyrroline-5-carboxylate dehydrogenase</fullName>
            <shortName evidence="18">P5C dehydrogenase</shortName>
            <ecNumber evidence="18">1.2.1.88</ecNumber>
        </recommendedName>
        <alternativeName>
            <fullName evidence="18">L-glutamate gamma-semialdehyde dehydrogenase</fullName>
        </alternativeName>
    </domain>
</protein>
<dbReference type="EC" id="1.5.5.2" evidence="18"/>
<dbReference type="GO" id="GO:0004657">
    <property type="term" value="F:proline dehydrogenase activity"/>
    <property type="evidence" value="ECO:0007669"/>
    <property type="project" value="UniProtKB-UniRule"/>
</dbReference>
<dbReference type="Pfam" id="PF14850">
    <property type="entry name" value="Pro_dh-DNA_bdg"/>
    <property type="match status" value="1"/>
</dbReference>
<dbReference type="EMBL" id="JABBXH010000003">
    <property type="protein sequence ID" value="NMP31859.1"/>
    <property type="molecule type" value="Genomic_DNA"/>
</dbReference>
<feature type="domain" description="Proline dehydrogenase PutA" evidence="22">
    <location>
        <begin position="67"/>
        <end position="180"/>
    </location>
</feature>
<evidence type="ECO:0000256" key="16">
    <source>
        <dbReference type="ARBA" id="ARBA00060889"/>
    </source>
</evidence>
<evidence type="ECO:0000256" key="13">
    <source>
        <dbReference type="ARBA" id="ARBA00023268"/>
    </source>
</evidence>
<comment type="function">
    <text evidence="18">Oxidizes proline to glutamate for use as a carbon and nitrogen source.</text>
</comment>
<dbReference type="InterPro" id="IPR024090">
    <property type="entry name" value="PRODH_PutA_dom_I"/>
</dbReference>
<dbReference type="NCBIfam" id="NF008869">
    <property type="entry name" value="PRK11904.1"/>
    <property type="match status" value="1"/>
</dbReference>
<dbReference type="Gene3D" id="3.20.20.220">
    <property type="match status" value="1"/>
</dbReference>
<gene>
    <name evidence="24" type="primary">putA</name>
    <name evidence="24" type="ORF">HII17_09805</name>
</gene>
<dbReference type="InterPro" id="IPR041349">
    <property type="entry name" value="PRODH"/>
</dbReference>
<dbReference type="InterPro" id="IPR002872">
    <property type="entry name" value="Proline_DH_dom"/>
</dbReference>
<dbReference type="SUPFAM" id="SSF81935">
    <property type="entry name" value="N-terminal domain of bifunctional PutA protein"/>
    <property type="match status" value="1"/>
</dbReference>
<evidence type="ECO:0000313" key="25">
    <source>
        <dbReference type="Proteomes" id="UP000568664"/>
    </source>
</evidence>
<dbReference type="InterPro" id="IPR016160">
    <property type="entry name" value="Ald_DH_CS_CYS"/>
</dbReference>
<evidence type="ECO:0000256" key="10">
    <source>
        <dbReference type="ARBA" id="ARBA00023062"/>
    </source>
</evidence>
<dbReference type="UniPathway" id="UPA00261">
    <property type="reaction ID" value="UER00373"/>
</dbReference>
<keyword evidence="4 18" id="KW-0678">Repressor</keyword>
<dbReference type="GO" id="GO:0010133">
    <property type="term" value="P:L-proline catabolic process to L-glutamate"/>
    <property type="evidence" value="ECO:0007669"/>
    <property type="project" value="UniProtKB-UniRule"/>
</dbReference>
<dbReference type="AlphaFoldDB" id="A0A7Y0LCX0"/>
<evidence type="ECO:0000256" key="2">
    <source>
        <dbReference type="ARBA" id="ARBA00004739"/>
    </source>
</evidence>
<name>A0A7Y0LCX0_9GAMM</name>
<evidence type="ECO:0000256" key="17">
    <source>
        <dbReference type="ARBA" id="ARBA00060911"/>
    </source>
</evidence>
<comment type="caution">
    <text evidence="24">The sequence shown here is derived from an EMBL/GenBank/DDBJ whole genome shotgun (WGS) entry which is preliminary data.</text>
</comment>
<evidence type="ECO:0000256" key="4">
    <source>
        <dbReference type="ARBA" id="ARBA00022491"/>
    </source>
</evidence>
<dbReference type="FunFam" id="1.20.5.460:FF:000001">
    <property type="entry name" value="Bifunctional protein PutA"/>
    <property type="match status" value="1"/>
</dbReference>
<dbReference type="RefSeq" id="WP_169075197.1">
    <property type="nucleotide sequence ID" value="NZ_JABBXH010000003.1"/>
</dbReference>
<evidence type="ECO:0000256" key="7">
    <source>
        <dbReference type="ARBA" id="ARBA00023002"/>
    </source>
</evidence>
<evidence type="ECO:0000256" key="9">
    <source>
        <dbReference type="ARBA" id="ARBA00023027"/>
    </source>
</evidence>
<feature type="active site" evidence="19">
    <location>
        <position position="780"/>
    </location>
</feature>
<evidence type="ECO:0000256" key="1">
    <source>
        <dbReference type="ARBA" id="ARBA00001974"/>
    </source>
</evidence>
<comment type="pathway">
    <text evidence="2 18">Amino-acid degradation; L-proline degradation into L-glutamate; L-glutamate from L-proline: step 1/2.</text>
</comment>
<proteinExistence type="inferred from homology"/>
<evidence type="ECO:0000256" key="12">
    <source>
        <dbReference type="ARBA" id="ARBA00023163"/>
    </source>
</evidence>
<dbReference type="InterPro" id="IPR016162">
    <property type="entry name" value="Ald_DH_N"/>
</dbReference>
<dbReference type="GO" id="GO:0003677">
    <property type="term" value="F:DNA binding"/>
    <property type="evidence" value="ECO:0007669"/>
    <property type="project" value="UniProtKB-KW"/>
</dbReference>
<evidence type="ECO:0000256" key="8">
    <source>
        <dbReference type="ARBA" id="ARBA00023015"/>
    </source>
</evidence>
<keyword evidence="9 18" id="KW-0520">NAD</keyword>
<comment type="catalytic activity">
    <reaction evidence="14 18">
        <text>L-glutamate 5-semialdehyde + NAD(+) + H2O = L-glutamate + NADH + 2 H(+)</text>
        <dbReference type="Rhea" id="RHEA:30235"/>
        <dbReference type="ChEBI" id="CHEBI:15377"/>
        <dbReference type="ChEBI" id="CHEBI:15378"/>
        <dbReference type="ChEBI" id="CHEBI:29985"/>
        <dbReference type="ChEBI" id="CHEBI:57540"/>
        <dbReference type="ChEBI" id="CHEBI:57945"/>
        <dbReference type="ChEBI" id="CHEBI:58066"/>
        <dbReference type="EC" id="1.2.1.88"/>
    </reaction>
</comment>
<evidence type="ECO:0000256" key="14">
    <source>
        <dbReference type="ARBA" id="ARBA00048142"/>
    </source>
</evidence>
<dbReference type="Gene3D" id="3.40.605.10">
    <property type="entry name" value="Aldehyde Dehydrogenase, Chain A, domain 1"/>
    <property type="match status" value="2"/>
</dbReference>
<evidence type="ECO:0000256" key="3">
    <source>
        <dbReference type="ARBA" id="ARBA00004786"/>
    </source>
</evidence>
<dbReference type="InterPro" id="IPR016163">
    <property type="entry name" value="Ald_DH_C"/>
</dbReference>
<dbReference type="Pfam" id="PF18327">
    <property type="entry name" value="PRODH"/>
    <property type="match status" value="1"/>
</dbReference>
<dbReference type="InterPro" id="IPR025703">
    <property type="entry name" value="Bifunct_PutA"/>
</dbReference>
<dbReference type="GO" id="GO:0003700">
    <property type="term" value="F:DNA-binding transcription factor activity"/>
    <property type="evidence" value="ECO:0007669"/>
    <property type="project" value="InterPro"/>
</dbReference>
<dbReference type="CDD" id="cd07125">
    <property type="entry name" value="ALDH_PutA-P5CDH"/>
    <property type="match status" value="1"/>
</dbReference>